<protein>
    <recommendedName>
        <fullName evidence="4">Pre-mRNA-splicing factor</fullName>
    </recommendedName>
</protein>
<comment type="function">
    <text evidence="4">Involved in spliceosome maturation and the first step of pre-mRNA splicing.</text>
</comment>
<evidence type="ECO:0000313" key="7">
    <source>
        <dbReference type="EMBL" id="KAH3679560.1"/>
    </source>
</evidence>
<dbReference type="Proteomes" id="UP000769528">
    <property type="component" value="Unassembled WGS sequence"/>
</dbReference>
<comment type="similarity">
    <text evidence="2 4">Belongs to the SPP2 family.</text>
</comment>
<feature type="compositionally biased region" description="Basic and acidic residues" evidence="5">
    <location>
        <begin position="213"/>
        <end position="232"/>
    </location>
</feature>
<accession>A0A9P8PXW3</accession>
<dbReference type="OrthoDB" id="5577072at2759"/>
<feature type="region of interest" description="Disordered" evidence="5">
    <location>
        <begin position="118"/>
        <end position="158"/>
    </location>
</feature>
<sequence>MVSFSLKSQDRKRNEGLSKFSLKKSNNAIKVETTKINKAFGETHDDDENKEIKIDTFNQNEGGAFDNENRLLVKKELLVIPNKGNLWKEKLIEKHSRPVVVSDDAKLKYGMNFSVTSKDKISSEGGQNPVPLKQSSVQNDKDNDNDDMPTSEDYQRVPVEEFGVAMLRGMGWTGDSETKETNIAKSKKRSQYLGLGAKDIYDADTQLNKEYVPVKKLDRRSGKRVDERDRSPNRNSSNTYKSRS</sequence>
<evidence type="ECO:0000256" key="1">
    <source>
        <dbReference type="ARBA" id="ARBA00004123"/>
    </source>
</evidence>
<evidence type="ECO:0000256" key="5">
    <source>
        <dbReference type="SAM" id="MobiDB-lite"/>
    </source>
</evidence>
<feature type="region of interest" description="Disordered" evidence="5">
    <location>
        <begin position="213"/>
        <end position="244"/>
    </location>
</feature>
<dbReference type="PANTHER" id="PTHR15818">
    <property type="entry name" value="G PATCH AND KOW-CONTAINING"/>
    <property type="match status" value="1"/>
</dbReference>
<evidence type="ECO:0000313" key="8">
    <source>
        <dbReference type="Proteomes" id="UP000769528"/>
    </source>
</evidence>
<proteinExistence type="inferred from homology"/>
<dbReference type="InterPro" id="IPR045166">
    <property type="entry name" value="Spp2-like"/>
</dbReference>
<comment type="subcellular location">
    <subcellularLocation>
        <location evidence="1 4">Nucleus</location>
    </subcellularLocation>
</comment>
<dbReference type="GO" id="GO:0000398">
    <property type="term" value="P:mRNA splicing, via spliceosome"/>
    <property type="evidence" value="ECO:0007669"/>
    <property type="project" value="UniProtKB-UniRule"/>
</dbReference>
<evidence type="ECO:0000256" key="4">
    <source>
        <dbReference type="RuleBase" id="RU369096"/>
    </source>
</evidence>
<keyword evidence="8" id="KW-1185">Reference proteome</keyword>
<evidence type="ECO:0000256" key="2">
    <source>
        <dbReference type="ARBA" id="ARBA00008576"/>
    </source>
</evidence>
<reference evidence="7" key="1">
    <citation type="journal article" date="2021" name="Open Biol.">
        <title>Shared evolutionary footprints suggest mitochondrial oxidative damage underlies multiple complex I losses in fungi.</title>
        <authorList>
            <person name="Schikora-Tamarit M.A."/>
            <person name="Marcet-Houben M."/>
            <person name="Nosek J."/>
            <person name="Gabaldon T."/>
        </authorList>
    </citation>
    <scope>NUCLEOTIDE SEQUENCE</scope>
    <source>
        <strain evidence="7">CBS6341</strain>
    </source>
</reference>
<evidence type="ECO:0000256" key="3">
    <source>
        <dbReference type="ARBA" id="ARBA00023242"/>
    </source>
</evidence>
<comment type="caution">
    <text evidence="7">The sequence shown here is derived from an EMBL/GenBank/DDBJ whole genome shotgun (WGS) entry which is preliminary data.</text>
</comment>
<keyword evidence="4" id="KW-0747">Spliceosome</keyword>
<dbReference type="InterPro" id="IPR026822">
    <property type="entry name" value="Spp2/MOS2_G-patch"/>
</dbReference>
<organism evidence="7 8">
    <name type="scientific">Wickerhamomyces mucosus</name>
    <dbReference type="NCBI Taxonomy" id="1378264"/>
    <lineage>
        <taxon>Eukaryota</taxon>
        <taxon>Fungi</taxon>
        <taxon>Dikarya</taxon>
        <taxon>Ascomycota</taxon>
        <taxon>Saccharomycotina</taxon>
        <taxon>Saccharomycetes</taxon>
        <taxon>Phaffomycetales</taxon>
        <taxon>Wickerhamomycetaceae</taxon>
        <taxon>Wickerhamomyces</taxon>
    </lineage>
</organism>
<feature type="domain" description="Spp2/MOS2 G-patch" evidence="6">
    <location>
        <begin position="146"/>
        <end position="199"/>
    </location>
</feature>
<gene>
    <name evidence="7" type="ORF">WICMUC_000893</name>
</gene>
<name>A0A9P8PXW3_9ASCO</name>
<evidence type="ECO:0000259" key="6">
    <source>
        <dbReference type="Pfam" id="PF12656"/>
    </source>
</evidence>
<dbReference type="GO" id="GO:0005681">
    <property type="term" value="C:spliceosomal complex"/>
    <property type="evidence" value="ECO:0007669"/>
    <property type="project" value="UniProtKB-UniRule"/>
</dbReference>
<keyword evidence="4" id="KW-0508">mRNA splicing</keyword>
<feature type="compositionally biased region" description="Polar residues" evidence="5">
    <location>
        <begin position="233"/>
        <end position="244"/>
    </location>
</feature>
<dbReference type="Pfam" id="PF12656">
    <property type="entry name" value="G-patch_2"/>
    <property type="match status" value="1"/>
</dbReference>
<dbReference type="EMBL" id="JAEUBF010000268">
    <property type="protein sequence ID" value="KAH3679560.1"/>
    <property type="molecule type" value="Genomic_DNA"/>
</dbReference>
<dbReference type="PANTHER" id="PTHR15818:SF2">
    <property type="entry name" value="G-PATCH DOMAIN AND KOW MOTIFS-CONTAINING PROTEIN"/>
    <property type="match status" value="1"/>
</dbReference>
<reference evidence="7" key="2">
    <citation type="submission" date="2021-01" db="EMBL/GenBank/DDBJ databases">
        <authorList>
            <person name="Schikora-Tamarit M.A."/>
        </authorList>
    </citation>
    <scope>NUCLEOTIDE SEQUENCE</scope>
    <source>
        <strain evidence="7">CBS6341</strain>
    </source>
</reference>
<dbReference type="AlphaFoldDB" id="A0A9P8PXW3"/>
<keyword evidence="3 4" id="KW-0539">Nucleus</keyword>
<keyword evidence="4" id="KW-0507">mRNA processing</keyword>